<dbReference type="Proteomes" id="UP000887013">
    <property type="component" value="Unassembled WGS sequence"/>
</dbReference>
<dbReference type="EC" id="2.1.1.282" evidence="3"/>
<evidence type="ECO:0000256" key="9">
    <source>
        <dbReference type="ARBA" id="ARBA00025378"/>
    </source>
</evidence>
<evidence type="ECO:0000256" key="8">
    <source>
        <dbReference type="ARBA" id="ARBA00022694"/>
    </source>
</evidence>
<dbReference type="Pfam" id="PF02676">
    <property type="entry name" value="TYW3"/>
    <property type="match status" value="1"/>
</dbReference>
<evidence type="ECO:0000256" key="11">
    <source>
        <dbReference type="ARBA" id="ARBA00049202"/>
    </source>
</evidence>
<keyword evidence="6" id="KW-0808">Transferase</keyword>
<dbReference type="InterPro" id="IPR036602">
    <property type="entry name" value="tRNA_yW-synthesising-like_sf"/>
</dbReference>
<comment type="similarity">
    <text evidence="2">Belongs to the TYW3 family.</text>
</comment>
<dbReference type="Gene3D" id="3.30.1960.10">
    <property type="entry name" value="tRNA wybutosine-synthesizing-like"/>
    <property type="match status" value="1"/>
</dbReference>
<protein>
    <recommendedName>
        <fullName evidence="4">tRNA wybutosine-synthesizing protein 3 homolog</fullName>
        <ecNumber evidence="3">2.1.1.282</ecNumber>
    </recommendedName>
    <alternativeName>
        <fullName evidence="10">tRNA(Phe) 7-((3-amino-3-carboxypropyl)-4-demethylwyosine(37)-N(4))-methyltransferase</fullName>
    </alternativeName>
</protein>
<proteinExistence type="inferred from homology"/>
<dbReference type="EMBL" id="BMAW01084266">
    <property type="protein sequence ID" value="GFU37703.1"/>
    <property type="molecule type" value="Genomic_DNA"/>
</dbReference>
<dbReference type="GO" id="GO:0008033">
    <property type="term" value="P:tRNA processing"/>
    <property type="evidence" value="ECO:0007669"/>
    <property type="project" value="UniProtKB-KW"/>
</dbReference>
<evidence type="ECO:0000256" key="3">
    <source>
        <dbReference type="ARBA" id="ARBA00012750"/>
    </source>
</evidence>
<comment type="caution">
    <text evidence="13">The sequence shown here is derived from an EMBL/GenBank/DDBJ whole genome shotgun (WGS) entry which is preliminary data.</text>
</comment>
<sequence>MKPVRIERVIYVTNEIMEFPNKKEIVLKKEDLSRKGSIDEKIVELVNFINTQECYVTTSSCSGRTSVFIPSEHRKKGCDWLFLSHDIVAFEDVSQALENHCGSAALKFEPFVLHVQCSTVEAAQKLHTASIESGFRNSGLSISRKGKIISAVRSTLSLEVPLSCDGKLLVSLEYISYVVNICNMKMKENWERIERLFSELKTIFIQSKKKTELGEENSKPLYTKDLDRPSTDTQNKNQVNYDCDHVKNCVSPDLFFDGFDNLLNDSAIY</sequence>
<evidence type="ECO:0000256" key="10">
    <source>
        <dbReference type="ARBA" id="ARBA00030554"/>
    </source>
</evidence>
<evidence type="ECO:0000256" key="4">
    <source>
        <dbReference type="ARBA" id="ARBA00016536"/>
    </source>
</evidence>
<dbReference type="GO" id="GO:0008168">
    <property type="term" value="F:methyltransferase activity"/>
    <property type="evidence" value="ECO:0007669"/>
    <property type="project" value="UniProtKB-KW"/>
</dbReference>
<keyword evidence="8" id="KW-0819">tRNA processing</keyword>
<evidence type="ECO:0000313" key="13">
    <source>
        <dbReference type="EMBL" id="GFU37703.1"/>
    </source>
</evidence>
<comment type="catalytic activity">
    <reaction evidence="11">
        <text>4-demethyl-7-[(3S)-3-amino-3-carboxypropyl]wyosine(37) in tRNA(Phe) + S-adenosyl-L-methionine = 7-[(3S)-3-amino-3-carboxypropyl]wyosine(37) in tRNA(Phe) + S-adenosyl-L-homocysteine + H(+)</text>
        <dbReference type="Rhea" id="RHEA:36635"/>
        <dbReference type="Rhea" id="RHEA-COMP:10378"/>
        <dbReference type="Rhea" id="RHEA-COMP:10379"/>
        <dbReference type="ChEBI" id="CHEBI:15378"/>
        <dbReference type="ChEBI" id="CHEBI:57856"/>
        <dbReference type="ChEBI" id="CHEBI:59789"/>
        <dbReference type="ChEBI" id="CHEBI:73543"/>
        <dbReference type="ChEBI" id="CHEBI:73550"/>
        <dbReference type="EC" id="2.1.1.282"/>
    </reaction>
</comment>
<dbReference type="OrthoDB" id="6413640at2759"/>
<comment type="pathway">
    <text evidence="1">tRNA modification; wybutosine-tRNA(Phe) biosynthesis.</text>
</comment>
<comment type="function">
    <text evidence="9">Probable S-adenosyl-L-methionine-dependent methyltransferase that acts as a component of the wybutosine biosynthesis pathway. Wybutosine is a hyper modified guanosine with a tricyclic base found at the 3'-position adjacent to the anticodon of eukaryotic phenylalanine tRNA.</text>
</comment>
<evidence type="ECO:0000259" key="12">
    <source>
        <dbReference type="Pfam" id="PF02676"/>
    </source>
</evidence>
<dbReference type="PANTHER" id="PTHR48418:SF1">
    <property type="entry name" value="TRNA WYBUTOSINE-SYNTHESIZING PROTEIN 3"/>
    <property type="match status" value="1"/>
</dbReference>
<accession>A0A8X6QQN0</accession>
<feature type="domain" description="tRNA wybutosine-synthesizing protein" evidence="12">
    <location>
        <begin position="24"/>
        <end position="201"/>
    </location>
</feature>
<evidence type="ECO:0000256" key="1">
    <source>
        <dbReference type="ARBA" id="ARBA00004797"/>
    </source>
</evidence>
<reference evidence="13" key="1">
    <citation type="submission" date="2020-08" db="EMBL/GenBank/DDBJ databases">
        <title>Multicomponent nature underlies the extraordinary mechanical properties of spider dragline silk.</title>
        <authorList>
            <person name="Kono N."/>
            <person name="Nakamura H."/>
            <person name="Mori M."/>
            <person name="Yoshida Y."/>
            <person name="Ohtoshi R."/>
            <person name="Malay A.D."/>
            <person name="Moran D.A.P."/>
            <person name="Tomita M."/>
            <person name="Numata K."/>
            <person name="Arakawa K."/>
        </authorList>
    </citation>
    <scope>NUCLEOTIDE SEQUENCE</scope>
</reference>
<organism evidence="13 14">
    <name type="scientific">Nephila pilipes</name>
    <name type="common">Giant wood spider</name>
    <name type="synonym">Nephila maculata</name>
    <dbReference type="NCBI Taxonomy" id="299642"/>
    <lineage>
        <taxon>Eukaryota</taxon>
        <taxon>Metazoa</taxon>
        <taxon>Ecdysozoa</taxon>
        <taxon>Arthropoda</taxon>
        <taxon>Chelicerata</taxon>
        <taxon>Arachnida</taxon>
        <taxon>Araneae</taxon>
        <taxon>Araneomorphae</taxon>
        <taxon>Entelegynae</taxon>
        <taxon>Araneoidea</taxon>
        <taxon>Nephilidae</taxon>
        <taxon>Nephila</taxon>
    </lineage>
</organism>
<evidence type="ECO:0000256" key="2">
    <source>
        <dbReference type="ARBA" id="ARBA00008569"/>
    </source>
</evidence>
<evidence type="ECO:0000313" key="14">
    <source>
        <dbReference type="Proteomes" id="UP000887013"/>
    </source>
</evidence>
<dbReference type="AlphaFoldDB" id="A0A8X6QQN0"/>
<keyword evidence="14" id="KW-1185">Reference proteome</keyword>
<keyword evidence="7" id="KW-0949">S-adenosyl-L-methionine</keyword>
<evidence type="ECO:0000256" key="5">
    <source>
        <dbReference type="ARBA" id="ARBA00022603"/>
    </source>
</evidence>
<keyword evidence="5" id="KW-0489">Methyltransferase</keyword>
<evidence type="ECO:0000256" key="7">
    <source>
        <dbReference type="ARBA" id="ARBA00022691"/>
    </source>
</evidence>
<dbReference type="PANTHER" id="PTHR48418">
    <property type="entry name" value="TRNA WYBUTOSINE-SYNTHESIZING PROTEIN 3"/>
    <property type="match status" value="1"/>
</dbReference>
<dbReference type="SUPFAM" id="SSF111278">
    <property type="entry name" value="SSo0622-like"/>
    <property type="match status" value="1"/>
</dbReference>
<evidence type="ECO:0000256" key="6">
    <source>
        <dbReference type="ARBA" id="ARBA00022679"/>
    </source>
</evidence>
<name>A0A8X6QQN0_NEPPI</name>
<dbReference type="InterPro" id="IPR003827">
    <property type="entry name" value="tRNA_yW-synthesising"/>
</dbReference>
<dbReference type="GO" id="GO:0032259">
    <property type="term" value="P:methylation"/>
    <property type="evidence" value="ECO:0007669"/>
    <property type="project" value="UniProtKB-KW"/>
</dbReference>
<gene>
    <name evidence="13" type="primary">tyw3</name>
    <name evidence="13" type="ORF">NPIL_135121</name>
</gene>